<proteinExistence type="predicted"/>
<evidence type="ECO:0000313" key="2">
    <source>
        <dbReference type="Proteomes" id="UP000231987"/>
    </source>
</evidence>
<dbReference type="AlphaFoldDB" id="A0A2J0YY61"/>
<dbReference type="Proteomes" id="UP000231987">
    <property type="component" value="Unassembled WGS sequence"/>
</dbReference>
<gene>
    <name evidence="1" type="ORF">CEJ86_22650</name>
</gene>
<name>A0A2J0YY61_RHIML</name>
<reference evidence="1 2" key="1">
    <citation type="submission" date="2017-06" db="EMBL/GenBank/DDBJ databases">
        <title>Ensifer strains isolated from leguminous trees and herbs display diverse denitrification phenotypes with some acting as strong N2O sinks.</title>
        <authorList>
            <person name="Woliy K."/>
            <person name="Mania D."/>
            <person name="Bakken L.R."/>
            <person name="Frostegard A."/>
        </authorList>
    </citation>
    <scope>NUCLEOTIDE SEQUENCE [LARGE SCALE GENOMIC DNA]</scope>
    <source>
        <strain evidence="1 2">AC50a</strain>
    </source>
</reference>
<protein>
    <submittedName>
        <fullName evidence="1">Uncharacterized protein</fullName>
    </submittedName>
</protein>
<evidence type="ECO:0000313" key="1">
    <source>
        <dbReference type="EMBL" id="PJR13198.1"/>
    </source>
</evidence>
<sequence>MDDRDMKHNDEEHSASDLLEIAAQLAALAEDIRTLAAMPIEQNSTLIEPGDRPEATSE</sequence>
<accession>A0A2J0YY61</accession>
<dbReference type="RefSeq" id="WP_100673526.1">
    <property type="nucleotide sequence ID" value="NZ_CP141214.1"/>
</dbReference>
<organism evidence="1 2">
    <name type="scientific">Rhizobium meliloti</name>
    <name type="common">Ensifer meliloti</name>
    <name type="synonym">Sinorhizobium meliloti</name>
    <dbReference type="NCBI Taxonomy" id="382"/>
    <lineage>
        <taxon>Bacteria</taxon>
        <taxon>Pseudomonadati</taxon>
        <taxon>Pseudomonadota</taxon>
        <taxon>Alphaproteobacteria</taxon>
        <taxon>Hyphomicrobiales</taxon>
        <taxon>Rhizobiaceae</taxon>
        <taxon>Sinorhizobium/Ensifer group</taxon>
        <taxon>Sinorhizobium</taxon>
    </lineage>
</organism>
<dbReference type="EMBL" id="NJGD01000011">
    <property type="protein sequence ID" value="PJR13198.1"/>
    <property type="molecule type" value="Genomic_DNA"/>
</dbReference>
<comment type="caution">
    <text evidence="1">The sequence shown here is derived from an EMBL/GenBank/DDBJ whole genome shotgun (WGS) entry which is preliminary data.</text>
</comment>